<dbReference type="Proteomes" id="UP001235664">
    <property type="component" value="Unassembled WGS sequence"/>
</dbReference>
<keyword evidence="2" id="KW-1185">Reference proteome</keyword>
<evidence type="ECO:0000313" key="1">
    <source>
        <dbReference type="EMBL" id="MDP4539889.1"/>
    </source>
</evidence>
<name>A0ABT9HA47_9SPHN</name>
<dbReference type="EMBL" id="JAVAIL010000003">
    <property type="protein sequence ID" value="MDP4539889.1"/>
    <property type="molecule type" value="Genomic_DNA"/>
</dbReference>
<reference evidence="1 2" key="1">
    <citation type="submission" date="2023-08" db="EMBL/GenBank/DDBJ databases">
        <title>genomic of DY56.</title>
        <authorList>
            <person name="Wang Y."/>
        </authorList>
    </citation>
    <scope>NUCLEOTIDE SEQUENCE [LARGE SCALE GENOMIC DNA]</scope>
    <source>
        <strain evidence="1 2">DY56-A-20</strain>
    </source>
</reference>
<organism evidence="1 2">
    <name type="scientific">Qipengyuania benthica</name>
    <dbReference type="NCBI Taxonomy" id="3067651"/>
    <lineage>
        <taxon>Bacteria</taxon>
        <taxon>Pseudomonadati</taxon>
        <taxon>Pseudomonadota</taxon>
        <taxon>Alphaproteobacteria</taxon>
        <taxon>Sphingomonadales</taxon>
        <taxon>Erythrobacteraceae</taxon>
        <taxon>Qipengyuania</taxon>
    </lineage>
</organism>
<sequence>MSFNTVNNALAAVAAIAFSVVVMAAAIVPASPTGFIA</sequence>
<protein>
    <submittedName>
        <fullName evidence="1">Recombination protein F</fullName>
    </submittedName>
</protein>
<accession>A0ABT9HA47</accession>
<proteinExistence type="predicted"/>
<evidence type="ECO:0000313" key="2">
    <source>
        <dbReference type="Proteomes" id="UP001235664"/>
    </source>
</evidence>
<comment type="caution">
    <text evidence="1">The sequence shown here is derived from an EMBL/GenBank/DDBJ whole genome shotgun (WGS) entry which is preliminary data.</text>
</comment>
<gene>
    <name evidence="1" type="ORF">Q9K01_09660</name>
</gene>